<proteinExistence type="predicted"/>
<dbReference type="EMBL" id="CP111028">
    <property type="protein sequence ID" value="WAR31244.1"/>
    <property type="molecule type" value="Genomic_DNA"/>
</dbReference>
<feature type="region of interest" description="Disordered" evidence="1">
    <location>
        <begin position="726"/>
        <end position="862"/>
    </location>
</feature>
<evidence type="ECO:0000313" key="4">
    <source>
        <dbReference type="Proteomes" id="UP001164746"/>
    </source>
</evidence>
<dbReference type="Pfam" id="PF25431">
    <property type="entry name" value="zf-C17orf113"/>
    <property type="match status" value="1"/>
</dbReference>
<dbReference type="PANTHER" id="PTHR46880">
    <property type="entry name" value="RAS-ASSOCIATING DOMAIN-CONTAINING PROTEIN"/>
    <property type="match status" value="1"/>
</dbReference>
<dbReference type="Proteomes" id="UP001164746">
    <property type="component" value="Chromosome 17"/>
</dbReference>
<dbReference type="SUPFAM" id="SSF53098">
    <property type="entry name" value="Ribonuclease H-like"/>
    <property type="match status" value="1"/>
</dbReference>
<feature type="domain" description="C17orf113 probable zinc finger" evidence="2">
    <location>
        <begin position="192"/>
        <end position="254"/>
    </location>
</feature>
<evidence type="ECO:0000256" key="1">
    <source>
        <dbReference type="SAM" id="MobiDB-lite"/>
    </source>
</evidence>
<dbReference type="InterPro" id="IPR057456">
    <property type="entry name" value="Znf_C17orf113"/>
</dbReference>
<dbReference type="PANTHER" id="PTHR46880:SF9">
    <property type="entry name" value="ZINC FINGER PROTEIN 862"/>
    <property type="match status" value="1"/>
</dbReference>
<evidence type="ECO:0000259" key="2">
    <source>
        <dbReference type="Pfam" id="PF25431"/>
    </source>
</evidence>
<gene>
    <name evidence="3" type="ORF">MAR_033786</name>
</gene>
<name>A0ABY7GCF2_MYAAR</name>
<keyword evidence="4" id="KW-1185">Reference proteome</keyword>
<protein>
    <submittedName>
        <fullName evidence="3">ZN862-like protein</fullName>
    </submittedName>
</protein>
<sequence length="862" mass="97471">MTNFAINCSNINEVKVIKLVGRGVDRVSFLGMYKGQHVVVKTIAKEIDNSCIKLFEENVHRSVVEMADAVRSGCNNQAMQQFLLEIIYHTVIKSESIVQMLGFCLHRVPDTLTPKLLRNLNFVGQPTLASITEYGNTTTIDRLQAMSLKRRLQEPPTTTIAEGKNEERWKEYEQNRRERNWNPGWLKGRDSWLIFHEQQKVMTCKVCQEYMTITQLQVKVGKKFLTGCSNLKISAINDHEMSDMHKKAVESEKNTSTVDVLTSSSSGKALLSLKQAERNKLQHLFRNAHAVAKRGRPLRDYKWLCECTEAHGVKLGDTYKNSQAALAFLTYIGTVEVQQTIATVRMSKSFSILLDGSTDLSGDEQESIYIRCSTNGKITERFCSLRTPESTRSKDIHSMVNSFMEEHTKHIGLGSDGASNMTGVKAGLAALLKNGPHFINVHCLVHRLELAFRDALKGVKFYDKLMTLLIGLHYHYKKYYKNKKGRKDTFEALQLKAMLPPKVTGTRWLPHLSRGLKALIKGYRAFECHLSDQSHNNPKAEGLVKIMTDKHVVAFFLFLHDFIEPLAKLSAKMQQKSITLGDAMVWIEATKETIAENALLDFLKRSDDDFSPEEALDQWRHGESLRQMSWETLFTDEEGLASIFMVIELPQSLPPTTVSCEGSFSQMKLLKTSRRLRLNASTLNTLMQVKILSPEVKDFNPACAIDLWMADAMKPQGMRRVSYMRRPKNAAKPIEATQQTPSEEAESTMVQEPRTSEKPDSLEDPLPMVMDENEHKDSDGSEQSGSDDDDGDSDYHTTQQTPSEEAESTMVQEPRTSEKPDSLEDPLPMVMDENEHKDSDGSEQSGSDDDDGDSDYHIIHLP</sequence>
<dbReference type="InterPro" id="IPR012337">
    <property type="entry name" value="RNaseH-like_sf"/>
</dbReference>
<evidence type="ECO:0000313" key="3">
    <source>
        <dbReference type="EMBL" id="WAR31244.1"/>
    </source>
</evidence>
<accession>A0ABY7GCF2</accession>
<reference evidence="3" key="1">
    <citation type="submission" date="2022-11" db="EMBL/GenBank/DDBJ databases">
        <title>Centuries of genome instability and evolution in soft-shell clam transmissible cancer (bioRxiv).</title>
        <authorList>
            <person name="Hart S.F.M."/>
            <person name="Yonemitsu M.A."/>
            <person name="Giersch R.M."/>
            <person name="Beal B.F."/>
            <person name="Arriagada G."/>
            <person name="Davis B.W."/>
            <person name="Ostrander E.A."/>
            <person name="Goff S.P."/>
            <person name="Metzger M.J."/>
        </authorList>
    </citation>
    <scope>NUCLEOTIDE SEQUENCE</scope>
    <source>
        <strain evidence="3">MELC-2E11</strain>
        <tissue evidence="3">Siphon/mantle</tissue>
    </source>
</reference>
<organism evidence="3 4">
    <name type="scientific">Mya arenaria</name>
    <name type="common">Soft-shell clam</name>
    <dbReference type="NCBI Taxonomy" id="6604"/>
    <lineage>
        <taxon>Eukaryota</taxon>
        <taxon>Metazoa</taxon>
        <taxon>Spiralia</taxon>
        <taxon>Lophotrochozoa</taxon>
        <taxon>Mollusca</taxon>
        <taxon>Bivalvia</taxon>
        <taxon>Autobranchia</taxon>
        <taxon>Heteroconchia</taxon>
        <taxon>Euheterodonta</taxon>
        <taxon>Imparidentia</taxon>
        <taxon>Neoheterodontei</taxon>
        <taxon>Myida</taxon>
        <taxon>Myoidea</taxon>
        <taxon>Myidae</taxon>
        <taxon>Mya</taxon>
    </lineage>
</organism>